<dbReference type="PANTHER" id="PTHR19855">
    <property type="entry name" value="WD40 REPEAT PROTEIN 12, 37"/>
    <property type="match status" value="1"/>
</dbReference>
<keyword evidence="2 6" id="KW-0698">rRNA processing</keyword>
<keyword evidence="1 6" id="KW-0690">Ribosome biogenesis</keyword>
<sequence>MSTEQEQVQVRFTTQQTQYAVSEAAMLLPSNIKKDGLSEIVNNLLDIDSPIPFDFLIDGQLLRTSIVEYLNANRLSTENLVTIEYVESMLPPTPLTAYQHDDWISSVKGHNGLFLTGSYDNNVRLWNSTGECIGTLMAHTDSVKSVAFGQVTDATATIFSAGLDHTLLGWEYSLEQGTDRLMYECKGHKGPIESIAVDSKNKFIASASADSFVKVWTTTEPTEDEPSETSETPKKRKKTEKTDGRKIKTKAITLEGHVGGVNSVTFDKIDSNVVYTGGWDHSIRSWDVEQQVNLTTKNCEKVVLDVDYSSNAKLLATGHSDNTIRLWDPRSEDGNNVKMSLRGHTAWVSSVCWSKSSEYALCSGSYDSTVRVWDIRSKEPLYTVEAEDKEKKEKVLSVYWDNDKILSGGEEKQLKIYSAKA</sequence>
<evidence type="ECO:0000313" key="11">
    <source>
        <dbReference type="Proteomes" id="UP001476247"/>
    </source>
</evidence>
<feature type="repeat" description="WD" evidence="7">
    <location>
        <begin position="296"/>
        <end position="337"/>
    </location>
</feature>
<keyword evidence="11" id="KW-1185">Reference proteome</keyword>
<evidence type="ECO:0000256" key="2">
    <source>
        <dbReference type="ARBA" id="ARBA00022552"/>
    </source>
</evidence>
<feature type="region of interest" description="Disordered" evidence="8">
    <location>
        <begin position="218"/>
        <end position="243"/>
    </location>
</feature>
<comment type="caution">
    <text evidence="10">The sequence shown here is derived from an EMBL/GenBank/DDBJ whole genome shotgun (WGS) entry which is preliminary data.</text>
</comment>
<dbReference type="InterPro" id="IPR019775">
    <property type="entry name" value="WD40_repeat_CS"/>
</dbReference>
<comment type="similarity">
    <text evidence="6">Belongs to the WD repeat WDR12/YTM1 family.</text>
</comment>
<dbReference type="PROSITE" id="PS50082">
    <property type="entry name" value="WD_REPEATS_2"/>
    <property type="match status" value="5"/>
</dbReference>
<evidence type="ECO:0000256" key="3">
    <source>
        <dbReference type="ARBA" id="ARBA00022574"/>
    </source>
</evidence>
<evidence type="ECO:0000256" key="6">
    <source>
        <dbReference type="HAMAP-Rule" id="MF_03029"/>
    </source>
</evidence>
<feature type="repeat" description="WD" evidence="7">
    <location>
        <begin position="341"/>
        <end position="383"/>
    </location>
</feature>
<feature type="repeat" description="WD" evidence="7">
    <location>
        <begin position="97"/>
        <end position="127"/>
    </location>
</feature>
<comment type="function">
    <text evidence="6">Component of the NOP7 complex, which is required for maturation of the 25S and 5.8S ribosomal RNAs and formation of the 60S ribosome.</text>
</comment>
<proteinExistence type="inferred from homology"/>
<protein>
    <recommendedName>
        <fullName evidence="6">Ribosome biogenesis protein YTM1</fullName>
    </recommendedName>
</protein>
<feature type="repeat" description="WD" evidence="7">
    <location>
        <begin position="185"/>
        <end position="216"/>
    </location>
</feature>
<dbReference type="InterPro" id="IPR036322">
    <property type="entry name" value="WD40_repeat_dom_sf"/>
</dbReference>
<name>A0ABP9YBJ2_9FUNG</name>
<organism evidence="10 11">
    <name type="scientific">Helicostylum pulchrum</name>
    <dbReference type="NCBI Taxonomy" id="562976"/>
    <lineage>
        <taxon>Eukaryota</taxon>
        <taxon>Fungi</taxon>
        <taxon>Fungi incertae sedis</taxon>
        <taxon>Mucoromycota</taxon>
        <taxon>Mucoromycotina</taxon>
        <taxon>Mucoromycetes</taxon>
        <taxon>Mucorales</taxon>
        <taxon>Mucorineae</taxon>
        <taxon>Mucoraceae</taxon>
        <taxon>Helicostylum</taxon>
    </lineage>
</organism>
<gene>
    <name evidence="6" type="primary">YTM1</name>
    <name evidence="10" type="ORF">HPULCUR_009813</name>
</gene>
<dbReference type="PRINTS" id="PR00320">
    <property type="entry name" value="GPROTEINBRPT"/>
</dbReference>
<dbReference type="SMART" id="SM00320">
    <property type="entry name" value="WD40"/>
    <property type="match status" value="7"/>
</dbReference>
<keyword evidence="5 6" id="KW-0539">Nucleus</keyword>
<dbReference type="CDD" id="cd00200">
    <property type="entry name" value="WD40"/>
    <property type="match status" value="1"/>
</dbReference>
<accession>A0ABP9YBJ2</accession>
<evidence type="ECO:0000256" key="8">
    <source>
        <dbReference type="SAM" id="MobiDB-lite"/>
    </source>
</evidence>
<dbReference type="Gene3D" id="2.130.10.10">
    <property type="entry name" value="YVTN repeat-like/Quinoprotein amine dehydrogenase"/>
    <property type="match status" value="1"/>
</dbReference>
<evidence type="ECO:0000256" key="4">
    <source>
        <dbReference type="ARBA" id="ARBA00022737"/>
    </source>
</evidence>
<dbReference type="PROSITE" id="PS50294">
    <property type="entry name" value="WD_REPEATS_REGION"/>
    <property type="match status" value="4"/>
</dbReference>
<evidence type="ECO:0000313" key="10">
    <source>
        <dbReference type="EMBL" id="GAA5804326.1"/>
    </source>
</evidence>
<dbReference type="InterPro" id="IPR012972">
    <property type="entry name" value="NLE"/>
</dbReference>
<evidence type="ECO:0000259" key="9">
    <source>
        <dbReference type="Pfam" id="PF08154"/>
    </source>
</evidence>
<evidence type="ECO:0000256" key="1">
    <source>
        <dbReference type="ARBA" id="ARBA00022517"/>
    </source>
</evidence>
<evidence type="ECO:0000256" key="7">
    <source>
        <dbReference type="PROSITE-ProRule" id="PRU00221"/>
    </source>
</evidence>
<feature type="repeat" description="WD" evidence="7">
    <location>
        <begin position="254"/>
        <end position="296"/>
    </location>
</feature>
<dbReference type="SUPFAM" id="SSF50978">
    <property type="entry name" value="WD40 repeat-like"/>
    <property type="match status" value="1"/>
</dbReference>
<keyword evidence="3 7" id="KW-0853">WD repeat</keyword>
<dbReference type="InterPro" id="IPR028599">
    <property type="entry name" value="WDR12/Ytm1"/>
</dbReference>
<dbReference type="Pfam" id="PF08154">
    <property type="entry name" value="NLE"/>
    <property type="match status" value="1"/>
</dbReference>
<comment type="subunit">
    <text evidence="6">Component of the NOP7 complex, composed of ERB1, NOP7 and YTM1. Within the NOP7 complex ERB1 appears to interact directly with NOP7 and YTM1. The NOP7 complex also associates with the 66S pre-ribosome.</text>
</comment>
<dbReference type="EMBL" id="BAABUJ010000034">
    <property type="protein sequence ID" value="GAA5804326.1"/>
    <property type="molecule type" value="Genomic_DNA"/>
</dbReference>
<dbReference type="InterPro" id="IPR020472">
    <property type="entry name" value="WD40_PAC1"/>
</dbReference>
<dbReference type="HAMAP" id="MF_03029">
    <property type="entry name" value="WDR12"/>
    <property type="match status" value="1"/>
</dbReference>
<reference evidence="10 11" key="1">
    <citation type="submission" date="2024-04" db="EMBL/GenBank/DDBJ databases">
        <title>genome sequences of Mucor flavus KT1a and Helicostylum pulchrum KT1b strains isolation_sourced from the surface of a dry-aged beef.</title>
        <authorList>
            <person name="Toyotome T."/>
            <person name="Hosono M."/>
            <person name="Torimaru M."/>
            <person name="Fukuda K."/>
            <person name="Mikami N."/>
        </authorList>
    </citation>
    <scope>NUCLEOTIDE SEQUENCE [LARGE SCALE GENOMIC DNA]</scope>
    <source>
        <strain evidence="10 11">KT1b</strain>
    </source>
</reference>
<dbReference type="PROSITE" id="PS00678">
    <property type="entry name" value="WD_REPEATS_1"/>
    <property type="match status" value="2"/>
</dbReference>
<dbReference type="InterPro" id="IPR001680">
    <property type="entry name" value="WD40_rpt"/>
</dbReference>
<dbReference type="PANTHER" id="PTHR19855:SF11">
    <property type="entry name" value="RIBOSOME BIOGENESIS PROTEIN WDR12"/>
    <property type="match status" value="1"/>
</dbReference>
<dbReference type="Pfam" id="PF00400">
    <property type="entry name" value="WD40"/>
    <property type="match status" value="6"/>
</dbReference>
<evidence type="ECO:0000256" key="5">
    <source>
        <dbReference type="ARBA" id="ARBA00023242"/>
    </source>
</evidence>
<keyword evidence="4" id="KW-0677">Repeat</keyword>
<dbReference type="InterPro" id="IPR015943">
    <property type="entry name" value="WD40/YVTN_repeat-like_dom_sf"/>
</dbReference>
<dbReference type="Proteomes" id="UP001476247">
    <property type="component" value="Unassembled WGS sequence"/>
</dbReference>
<comment type="subcellular location">
    <subcellularLocation>
        <location evidence="6">Nucleus</location>
        <location evidence="6">Nucleolus</location>
    </subcellularLocation>
    <subcellularLocation>
        <location evidence="6">Nucleus</location>
        <location evidence="6">Nucleoplasm</location>
    </subcellularLocation>
</comment>
<feature type="domain" description="NLE" evidence="9">
    <location>
        <begin position="8"/>
        <end position="70"/>
    </location>
</feature>